<evidence type="ECO:0000259" key="6">
    <source>
        <dbReference type="Pfam" id="PF02826"/>
    </source>
</evidence>
<evidence type="ECO:0000313" key="7">
    <source>
        <dbReference type="EMBL" id="RIY31525.1"/>
    </source>
</evidence>
<feature type="domain" description="D-isomer specific 2-hydroxyacid dehydrogenase NAD-binding" evidence="6">
    <location>
        <begin position="111"/>
        <end position="291"/>
    </location>
</feature>
<accession>A0A3A1Y1T6</accession>
<evidence type="ECO:0000259" key="5">
    <source>
        <dbReference type="Pfam" id="PF00389"/>
    </source>
</evidence>
<dbReference type="SUPFAM" id="SSF52283">
    <property type="entry name" value="Formate/glycerate dehydrogenase catalytic domain-like"/>
    <property type="match status" value="1"/>
</dbReference>
<keyword evidence="2 4" id="KW-0560">Oxidoreductase</keyword>
<evidence type="ECO:0000256" key="4">
    <source>
        <dbReference type="RuleBase" id="RU003719"/>
    </source>
</evidence>
<dbReference type="SUPFAM" id="SSF51735">
    <property type="entry name" value="NAD(P)-binding Rossmann-fold domains"/>
    <property type="match status" value="1"/>
</dbReference>
<dbReference type="PANTHER" id="PTHR43761:SF1">
    <property type="entry name" value="D-ISOMER SPECIFIC 2-HYDROXYACID DEHYDROGENASE CATALYTIC DOMAIN-CONTAINING PROTEIN-RELATED"/>
    <property type="match status" value="1"/>
</dbReference>
<comment type="caution">
    <text evidence="7">The sequence shown here is derived from an EMBL/GenBank/DDBJ whole genome shotgun (WGS) entry which is preliminary data.</text>
</comment>
<dbReference type="InterPro" id="IPR036291">
    <property type="entry name" value="NAD(P)-bd_dom_sf"/>
</dbReference>
<keyword evidence="3" id="KW-0520">NAD</keyword>
<proteinExistence type="inferred from homology"/>
<dbReference type="Proteomes" id="UP000266258">
    <property type="component" value="Unassembled WGS sequence"/>
</dbReference>
<keyword evidence="8" id="KW-1185">Reference proteome</keyword>
<evidence type="ECO:0000256" key="3">
    <source>
        <dbReference type="ARBA" id="ARBA00023027"/>
    </source>
</evidence>
<dbReference type="Gene3D" id="3.40.50.720">
    <property type="entry name" value="NAD(P)-binding Rossmann-like Domain"/>
    <property type="match status" value="2"/>
</dbReference>
<dbReference type="InterPro" id="IPR006139">
    <property type="entry name" value="D-isomer_2_OHA_DH_cat_dom"/>
</dbReference>
<evidence type="ECO:0000256" key="2">
    <source>
        <dbReference type="ARBA" id="ARBA00023002"/>
    </source>
</evidence>
<dbReference type="RefSeq" id="WP_119497720.1">
    <property type="nucleotide sequence ID" value="NZ_NRJH01000064.1"/>
</dbReference>
<dbReference type="GO" id="GO:0051287">
    <property type="term" value="F:NAD binding"/>
    <property type="evidence" value="ECO:0007669"/>
    <property type="project" value="InterPro"/>
</dbReference>
<sequence length="317" mass="35214">MLNVVFLDALHYPPNYQLKKLNFEHNWVNYPYTTPDQTFERCKDADIIISSKVVLDRPVLEKLAAIGKLKLIQIPATGTNNVDLEAAKELGIAVQNVEGYSSNSVAEHVIGFIFALSRSFHGWSRDQLSARWSEQKCFTYYDYPIFDVAGKTLVIVGKGNIGNLVAQKAQALGLRVLFAERHNADQVRPGYTEFKSAIGQADYITLHCPLTPSTVGIVNNDFLALMKNTAFLINTGRGGLINEQDLANALRERRIGGAALDVLSAEPPPKDNPLVQAGLEEYNLFITPHNAFASEQSLRKLADLMIDHINTFVEKNL</sequence>
<dbReference type="Pfam" id="PF00389">
    <property type="entry name" value="2-Hacid_dh"/>
    <property type="match status" value="1"/>
</dbReference>
<dbReference type="PANTHER" id="PTHR43761">
    <property type="entry name" value="D-ISOMER SPECIFIC 2-HYDROXYACID DEHYDROGENASE FAMILY PROTEIN (AFU_ORTHOLOGUE AFUA_1G13630)"/>
    <property type="match status" value="1"/>
</dbReference>
<gene>
    <name evidence="7" type="ORF">CJP74_07120</name>
</gene>
<reference evidence="7 8" key="1">
    <citation type="submission" date="2017-08" db="EMBL/GenBank/DDBJ databases">
        <title>Reclassification of Bisgaard taxon 37 and 44.</title>
        <authorList>
            <person name="Christensen H."/>
        </authorList>
    </citation>
    <scope>NUCLEOTIDE SEQUENCE [LARGE SCALE GENOMIC DNA]</scope>
    <source>
        <strain evidence="7 8">B96_4</strain>
    </source>
</reference>
<dbReference type="PROSITE" id="PS00671">
    <property type="entry name" value="D_2_HYDROXYACID_DH_3"/>
    <property type="match status" value="1"/>
</dbReference>
<feature type="domain" description="D-isomer specific 2-hydroxyacid dehydrogenase catalytic" evidence="5">
    <location>
        <begin position="28"/>
        <end position="314"/>
    </location>
</feature>
<evidence type="ECO:0000313" key="8">
    <source>
        <dbReference type="Proteomes" id="UP000266258"/>
    </source>
</evidence>
<dbReference type="OrthoDB" id="9805416at2"/>
<evidence type="ECO:0000256" key="1">
    <source>
        <dbReference type="ARBA" id="ARBA00005854"/>
    </source>
</evidence>
<organism evidence="7 8">
    <name type="scientific">Psittacicella melopsittaci</name>
    <dbReference type="NCBI Taxonomy" id="2028576"/>
    <lineage>
        <taxon>Bacteria</taxon>
        <taxon>Pseudomonadati</taxon>
        <taxon>Pseudomonadota</taxon>
        <taxon>Gammaproteobacteria</taxon>
        <taxon>Pasteurellales</taxon>
        <taxon>Psittacicellaceae</taxon>
        <taxon>Psittacicella</taxon>
    </lineage>
</organism>
<name>A0A3A1Y1T6_9GAMM</name>
<dbReference type="InterPro" id="IPR029753">
    <property type="entry name" value="D-isomer_DH_CS"/>
</dbReference>
<dbReference type="EC" id="1.1.1.29" evidence="7"/>
<dbReference type="GO" id="GO:0008465">
    <property type="term" value="F:hydroxypyruvate reductase (NADH) activity"/>
    <property type="evidence" value="ECO:0007669"/>
    <property type="project" value="UniProtKB-EC"/>
</dbReference>
<dbReference type="AlphaFoldDB" id="A0A3A1Y1T6"/>
<dbReference type="InterPro" id="IPR006140">
    <property type="entry name" value="D-isomer_DH_NAD-bd"/>
</dbReference>
<dbReference type="CDD" id="cd12162">
    <property type="entry name" value="2-Hacid_dh_4"/>
    <property type="match status" value="1"/>
</dbReference>
<dbReference type="InterPro" id="IPR050418">
    <property type="entry name" value="D-iso_2-hydroxyacid_DH_PdxB"/>
</dbReference>
<comment type="similarity">
    <text evidence="1 4">Belongs to the D-isomer specific 2-hydroxyacid dehydrogenase family.</text>
</comment>
<protein>
    <submittedName>
        <fullName evidence="7">Glycerate dehydrogenase</fullName>
        <ecNumber evidence="7">1.1.1.29</ecNumber>
    </submittedName>
</protein>
<dbReference type="EMBL" id="NRJH01000064">
    <property type="protein sequence ID" value="RIY31525.1"/>
    <property type="molecule type" value="Genomic_DNA"/>
</dbReference>
<dbReference type="Pfam" id="PF02826">
    <property type="entry name" value="2-Hacid_dh_C"/>
    <property type="match status" value="1"/>
</dbReference>